<comment type="caution">
    <text evidence="1">The sequence shown here is derived from an EMBL/GenBank/DDBJ whole genome shotgun (WGS) entry which is preliminary data.</text>
</comment>
<evidence type="ECO:0000313" key="1">
    <source>
        <dbReference type="EMBL" id="NEZ65492.1"/>
    </source>
</evidence>
<gene>
    <name evidence="1" type="ORF">D0962_22415</name>
</gene>
<organism evidence="1 2">
    <name type="scientific">Adonisia turfae CCMR0082</name>
    <dbReference type="NCBI Taxonomy" id="2304604"/>
    <lineage>
        <taxon>Bacteria</taxon>
        <taxon>Bacillati</taxon>
        <taxon>Cyanobacteriota</taxon>
        <taxon>Adonisia</taxon>
        <taxon>Adonisia turfae</taxon>
    </lineage>
</organism>
<name>A0A6M0SCU1_9CYAN</name>
<dbReference type="SUPFAM" id="SSF88659">
    <property type="entry name" value="Sigma3 and sigma4 domains of RNA polymerase sigma factors"/>
    <property type="match status" value="1"/>
</dbReference>
<proteinExistence type="predicted"/>
<dbReference type="RefSeq" id="WP_163666613.1">
    <property type="nucleotide sequence ID" value="NZ_QZCE01000002.1"/>
</dbReference>
<dbReference type="EMBL" id="QZCE01000002">
    <property type="protein sequence ID" value="NEZ65492.1"/>
    <property type="molecule type" value="Genomic_DNA"/>
</dbReference>
<accession>A0A6M0SCU1</accession>
<protein>
    <submittedName>
        <fullName evidence="1">Sigma-70 family RNA polymerase sigma factor</fullName>
    </submittedName>
</protein>
<sequence>MDLDQQLKQLAIEAQQHPPQTPERQCALARLVDTIYRSKKLVRPYSGQFYGLYEDIYAEAQQQLFLYLCEDISRYNPELEVLQWANFLMRKRFFIEASRDFMPVAPKGMDRSQVKRITLDALDKQESLELRSQSNPSLSEEVIQCIRDDRDGLFKETHIRNKPAANFQHLALRFLGGYSWKEISDELGVKVVTLSSFYLRCLTKFAPKFKEYLTTHAN</sequence>
<dbReference type="AlphaFoldDB" id="A0A6M0SCU1"/>
<dbReference type="InterPro" id="IPR013324">
    <property type="entry name" value="RNA_pol_sigma_r3/r4-like"/>
</dbReference>
<reference evidence="1 2" key="1">
    <citation type="journal article" date="2020" name="Microb. Ecol.">
        <title>Ecogenomics of the Marine Benthic Filamentous Cyanobacterium Adonisia.</title>
        <authorList>
            <person name="Walter J.M."/>
            <person name="Coutinho F.H."/>
            <person name="Leomil L."/>
            <person name="Hargreaves P.I."/>
            <person name="Campeao M.E."/>
            <person name="Vieira V.V."/>
            <person name="Silva B.S."/>
            <person name="Fistarol G.O."/>
            <person name="Salomon P.S."/>
            <person name="Sawabe T."/>
            <person name="Mino S."/>
            <person name="Hosokawa M."/>
            <person name="Miyashita H."/>
            <person name="Maruyama F."/>
            <person name="van Verk M.C."/>
            <person name="Dutilh B.E."/>
            <person name="Thompson C.C."/>
            <person name="Thompson F.L."/>
        </authorList>
    </citation>
    <scope>NUCLEOTIDE SEQUENCE [LARGE SCALE GENOMIC DNA]</scope>
    <source>
        <strain evidence="1 2">CCMR0082</strain>
    </source>
</reference>
<evidence type="ECO:0000313" key="2">
    <source>
        <dbReference type="Proteomes" id="UP000473574"/>
    </source>
</evidence>
<dbReference type="Proteomes" id="UP000473574">
    <property type="component" value="Unassembled WGS sequence"/>
</dbReference>